<evidence type="ECO:0008006" key="13">
    <source>
        <dbReference type="Google" id="ProtNLM"/>
    </source>
</evidence>
<reference evidence="11 12" key="1">
    <citation type="journal article" date="2013" name="PLoS Genet.">
        <title>Comparative genome structure, secondary metabolite, and effector coding capacity across Cochliobolus pathogens.</title>
        <authorList>
            <person name="Condon B.J."/>
            <person name="Leng Y."/>
            <person name="Wu D."/>
            <person name="Bushley K.E."/>
            <person name="Ohm R.A."/>
            <person name="Otillar R."/>
            <person name="Martin J."/>
            <person name="Schackwitz W."/>
            <person name="Grimwood J."/>
            <person name="MohdZainudin N."/>
            <person name="Xue C."/>
            <person name="Wang R."/>
            <person name="Manning V.A."/>
            <person name="Dhillon B."/>
            <person name="Tu Z.J."/>
            <person name="Steffenson B.J."/>
            <person name="Salamov A."/>
            <person name="Sun H."/>
            <person name="Lowry S."/>
            <person name="LaButti K."/>
            <person name="Han J."/>
            <person name="Copeland A."/>
            <person name="Lindquist E."/>
            <person name="Barry K."/>
            <person name="Schmutz J."/>
            <person name="Baker S.E."/>
            <person name="Ciuffetti L.M."/>
            <person name="Grigoriev I.V."/>
            <person name="Zhong S."/>
            <person name="Turgeon B.G."/>
        </authorList>
    </citation>
    <scope>NUCLEOTIDE SEQUENCE [LARGE SCALE GENOMIC DNA]</scope>
    <source>
        <strain evidence="11 12">FI3</strain>
    </source>
</reference>
<sequence length="731" mass="82311">MDNTFEKSFTKAQQLQGISLGSFIASVSFSASIFTLQVLAFLVIRKRFPDFYPIIPDHYTNTPVNWKTYIATNLVRFDPRHEHLDRYFFRRYLRSLAVIFTPASILIPPILIPLNYTKGKTAVLGVSGLDALGWSNVGLDQADRYWAHLILGLLFIVHVCWVIWNELAFYVATRQHSTYAALCTVLIESIPDDWMSERALTSQLEVFPGVVTAISFNRDYSLISRLAERREHLARSLEMEEISKIRKAYRAGVQKRSKKSKLPQRTRHSSYKSRSLLNLFVWMERETVDTSIVYREKLLKTSEEMEFYRAAPEKSPLLRSAFITFANPLAAHMACQTVIHTGSGYMTPRTIPLSIDDVVWSNINITWKDRTIRTVLSNTLIMVTATACVIPVALAGLLSQVIYITRVVPWLSWISELPESFLSLLQGVLAPTLVAILTKGFVVALEYFVGQQGISSRSHIDLKIQDYYFYFLFLQVTLVVSLSAGLTAIANEMAHGASLAGTLAKNLPKASNYFLSYILLQAFSISANSLLRFDRLIGTFVLGPIFDKSITQMMIRRKGQDLQWGTFVPFFTNLSCIGRSSILITKRDHGGLFYPKAIKQLLIGLYLMQVYLIALFLLVRDSQGNIKCISQACVMLFATGLTVIYHRLLCRAFNPLISFSPTALNESLAEEAMPPPPFLHKALTSVPVIRIPNDDHGISSARALQLREELKGVAISDTDAIMTASGKIRLK</sequence>
<dbReference type="EMBL" id="KI968828">
    <property type="protein sequence ID" value="EUN21910.1"/>
    <property type="molecule type" value="Genomic_DNA"/>
</dbReference>
<gene>
    <name evidence="11" type="ORF">COCVIDRAFT_112742</name>
</gene>
<feature type="domain" description="CSC1/OSCA1-like 7TM region" evidence="8">
    <location>
        <begin position="374"/>
        <end position="578"/>
    </location>
</feature>
<feature type="transmembrane region" description="Helical" evidence="7">
    <location>
        <begin position="92"/>
        <end position="112"/>
    </location>
</feature>
<dbReference type="Pfam" id="PF13967">
    <property type="entry name" value="RSN1_TM"/>
    <property type="match status" value="1"/>
</dbReference>
<evidence type="ECO:0000256" key="1">
    <source>
        <dbReference type="ARBA" id="ARBA00004141"/>
    </source>
</evidence>
<keyword evidence="4 7" id="KW-0812">Transmembrane</keyword>
<dbReference type="OrthoDB" id="1076608at2759"/>
<evidence type="ECO:0000256" key="2">
    <source>
        <dbReference type="ARBA" id="ARBA00007779"/>
    </source>
</evidence>
<feature type="transmembrane region" description="Helical" evidence="7">
    <location>
        <begin position="597"/>
        <end position="619"/>
    </location>
</feature>
<dbReference type="RefSeq" id="XP_014551490.1">
    <property type="nucleotide sequence ID" value="XM_014696004.1"/>
</dbReference>
<feature type="transmembrane region" description="Helical" evidence="7">
    <location>
        <begin position="468"/>
        <end position="490"/>
    </location>
</feature>
<evidence type="ECO:0000259" key="9">
    <source>
        <dbReference type="Pfam" id="PF13967"/>
    </source>
</evidence>
<feature type="transmembrane region" description="Helical" evidence="7">
    <location>
        <begin position="562"/>
        <end position="585"/>
    </location>
</feature>
<dbReference type="InterPro" id="IPR045122">
    <property type="entry name" value="Csc1-like"/>
</dbReference>
<evidence type="ECO:0000259" key="10">
    <source>
        <dbReference type="Pfam" id="PF14703"/>
    </source>
</evidence>
<evidence type="ECO:0000313" key="11">
    <source>
        <dbReference type="EMBL" id="EUN21910.1"/>
    </source>
</evidence>
<dbReference type="GO" id="GO:0005886">
    <property type="term" value="C:plasma membrane"/>
    <property type="evidence" value="ECO:0007669"/>
    <property type="project" value="TreeGrafter"/>
</dbReference>
<keyword evidence="12" id="KW-1185">Reference proteome</keyword>
<feature type="transmembrane region" description="Helical" evidence="7">
    <location>
        <begin position="628"/>
        <end position="648"/>
    </location>
</feature>
<comment type="subcellular location">
    <subcellularLocation>
        <location evidence="1">Membrane</location>
        <topology evidence="1">Multi-pass membrane protein</topology>
    </subcellularLocation>
</comment>
<evidence type="ECO:0000256" key="5">
    <source>
        <dbReference type="ARBA" id="ARBA00022989"/>
    </source>
</evidence>
<feature type="transmembrane region" description="Helical" evidence="7">
    <location>
        <begin position="510"/>
        <end position="531"/>
    </location>
</feature>
<feature type="transmembrane region" description="Helical" evidence="7">
    <location>
        <begin position="380"/>
        <end position="404"/>
    </location>
</feature>
<dbReference type="Pfam" id="PF14703">
    <property type="entry name" value="PHM7_cyt"/>
    <property type="match status" value="1"/>
</dbReference>
<dbReference type="Pfam" id="PF02714">
    <property type="entry name" value="RSN1_7TM"/>
    <property type="match status" value="1"/>
</dbReference>
<dbReference type="PANTHER" id="PTHR13018:SF20">
    <property type="entry name" value="SPORULATION-SPECIFIC PROTEIN 75"/>
    <property type="match status" value="1"/>
</dbReference>
<dbReference type="AlphaFoldDB" id="W7E7F6"/>
<dbReference type="Proteomes" id="UP000054337">
    <property type="component" value="Unassembled WGS sequence"/>
</dbReference>
<evidence type="ECO:0000259" key="8">
    <source>
        <dbReference type="Pfam" id="PF02714"/>
    </source>
</evidence>
<organism evidence="11 12">
    <name type="scientific">Bipolaris victoriae (strain FI3)</name>
    <name type="common">Victoria blight of oats agent</name>
    <name type="synonym">Cochliobolus victoriae</name>
    <dbReference type="NCBI Taxonomy" id="930091"/>
    <lineage>
        <taxon>Eukaryota</taxon>
        <taxon>Fungi</taxon>
        <taxon>Dikarya</taxon>
        <taxon>Ascomycota</taxon>
        <taxon>Pezizomycotina</taxon>
        <taxon>Dothideomycetes</taxon>
        <taxon>Pleosporomycetidae</taxon>
        <taxon>Pleosporales</taxon>
        <taxon>Pleosporineae</taxon>
        <taxon>Pleosporaceae</taxon>
        <taxon>Bipolaris</taxon>
    </lineage>
</organism>
<evidence type="ECO:0000256" key="4">
    <source>
        <dbReference type="ARBA" id="ARBA00022692"/>
    </source>
</evidence>
<protein>
    <recommendedName>
        <fullName evidence="13">CSC1/OSCA1-like 7TM region domain-containing protein</fullName>
    </recommendedName>
</protein>
<feature type="domain" description="CSC1/OSCA1-like N-terminal transmembrane" evidence="9">
    <location>
        <begin position="22"/>
        <end position="166"/>
    </location>
</feature>
<feature type="transmembrane region" description="Helical" evidence="7">
    <location>
        <begin position="145"/>
        <end position="164"/>
    </location>
</feature>
<dbReference type="PANTHER" id="PTHR13018">
    <property type="entry name" value="PROBABLE MEMBRANE PROTEIN DUF221-RELATED"/>
    <property type="match status" value="1"/>
</dbReference>
<comment type="similarity">
    <text evidence="2">Belongs to the CSC1 (TC 1.A.17) family.</text>
</comment>
<evidence type="ECO:0000256" key="6">
    <source>
        <dbReference type="ARBA" id="ARBA00023136"/>
    </source>
</evidence>
<name>W7E7F6_BIPV3</name>
<feature type="transmembrane region" description="Helical" evidence="7">
    <location>
        <begin position="20"/>
        <end position="44"/>
    </location>
</feature>
<keyword evidence="6 7" id="KW-0472">Membrane</keyword>
<dbReference type="HOGENOM" id="CLU_002458_2_2_1"/>
<dbReference type="InterPro" id="IPR032880">
    <property type="entry name" value="CSC1/OSCA1-like_N"/>
</dbReference>
<accession>W7E7F6</accession>
<keyword evidence="3" id="KW-0813">Transport</keyword>
<dbReference type="GO" id="GO:0005227">
    <property type="term" value="F:calcium-activated cation channel activity"/>
    <property type="evidence" value="ECO:0007669"/>
    <property type="project" value="InterPro"/>
</dbReference>
<feature type="transmembrane region" description="Helical" evidence="7">
    <location>
        <begin position="424"/>
        <end position="448"/>
    </location>
</feature>
<dbReference type="InterPro" id="IPR003864">
    <property type="entry name" value="CSC1/OSCA1-like_7TM"/>
</dbReference>
<feature type="domain" description="CSC1/OSCA1-like cytosolic" evidence="10">
    <location>
        <begin position="184"/>
        <end position="362"/>
    </location>
</feature>
<keyword evidence="5 7" id="KW-1133">Transmembrane helix</keyword>
<dbReference type="InterPro" id="IPR027815">
    <property type="entry name" value="CSC1/OSCA1-like_cyt"/>
</dbReference>
<proteinExistence type="inferred from homology"/>
<evidence type="ECO:0000313" key="12">
    <source>
        <dbReference type="Proteomes" id="UP000054337"/>
    </source>
</evidence>
<evidence type="ECO:0000256" key="7">
    <source>
        <dbReference type="SAM" id="Phobius"/>
    </source>
</evidence>
<evidence type="ECO:0000256" key="3">
    <source>
        <dbReference type="ARBA" id="ARBA00022448"/>
    </source>
</evidence>
<dbReference type="GeneID" id="26250229"/>